<evidence type="ECO:0000313" key="4">
    <source>
        <dbReference type="EMBL" id="GHI18304.1"/>
    </source>
</evidence>
<dbReference type="Gene3D" id="1.50.10.20">
    <property type="match status" value="1"/>
</dbReference>
<dbReference type="RefSeq" id="WP_030656938.1">
    <property type="nucleotide sequence ID" value="NZ_BMRU01000022.1"/>
</dbReference>
<name>A0ABQ3NZW3_STRVG</name>
<feature type="signal peptide" evidence="3">
    <location>
        <begin position="1"/>
        <end position="26"/>
    </location>
</feature>
<comment type="caution">
    <text evidence="4">The sequence shown here is derived from an EMBL/GenBank/DDBJ whole genome shotgun (WGS) entry which is preliminary data.</text>
</comment>
<gene>
    <name evidence="4" type="ORF">Scinn_77670</name>
</gene>
<protein>
    <recommendedName>
        <fullName evidence="6">Squalene cyclase C-terminal domain-containing protein</fullName>
    </recommendedName>
</protein>
<evidence type="ECO:0000256" key="1">
    <source>
        <dbReference type="SAM" id="MobiDB-lite"/>
    </source>
</evidence>
<dbReference type="InterPro" id="IPR008930">
    <property type="entry name" value="Terpenoid_cyclase/PrenylTrfase"/>
</dbReference>
<dbReference type="EMBL" id="BNDV01000018">
    <property type="protein sequence ID" value="GHI18304.1"/>
    <property type="molecule type" value="Genomic_DNA"/>
</dbReference>
<evidence type="ECO:0000256" key="2">
    <source>
        <dbReference type="SAM" id="Phobius"/>
    </source>
</evidence>
<dbReference type="Proteomes" id="UP000660554">
    <property type="component" value="Unassembled WGS sequence"/>
</dbReference>
<proteinExistence type="predicted"/>
<evidence type="ECO:0000313" key="5">
    <source>
        <dbReference type="Proteomes" id="UP000660554"/>
    </source>
</evidence>
<organism evidence="4 5">
    <name type="scientific">Streptomyces virginiae</name>
    <name type="common">Streptomyces cinnamonensis</name>
    <dbReference type="NCBI Taxonomy" id="1961"/>
    <lineage>
        <taxon>Bacteria</taxon>
        <taxon>Bacillati</taxon>
        <taxon>Actinomycetota</taxon>
        <taxon>Actinomycetes</taxon>
        <taxon>Kitasatosporales</taxon>
        <taxon>Streptomycetaceae</taxon>
        <taxon>Streptomyces</taxon>
    </lineage>
</organism>
<evidence type="ECO:0000256" key="3">
    <source>
        <dbReference type="SAM" id="SignalP"/>
    </source>
</evidence>
<evidence type="ECO:0008006" key="6">
    <source>
        <dbReference type="Google" id="ProtNLM"/>
    </source>
</evidence>
<feature type="transmembrane region" description="Helical" evidence="2">
    <location>
        <begin position="397"/>
        <end position="415"/>
    </location>
</feature>
<keyword evidence="2" id="KW-1133">Transmembrane helix</keyword>
<feature type="chain" id="PRO_5046379913" description="Squalene cyclase C-terminal domain-containing protein" evidence="3">
    <location>
        <begin position="27"/>
        <end position="424"/>
    </location>
</feature>
<accession>A0ABQ3NZW3</accession>
<dbReference type="GeneID" id="86954317"/>
<keyword evidence="2" id="KW-0812">Transmembrane</keyword>
<feature type="region of interest" description="Disordered" evidence="1">
    <location>
        <begin position="371"/>
        <end position="391"/>
    </location>
</feature>
<keyword evidence="2" id="KW-0472">Membrane</keyword>
<keyword evidence="5" id="KW-1185">Reference proteome</keyword>
<sequence length="424" mass="41529">MTVRRSAAALAASAVLCVGVAPAALADTAPPSPSAPPVIPSGLYGKKDPSFDGVWRQSFALLAQDTVGVKPAAQAVDWLVGQQCANGSFPAFRADTTKDCDATAYIDSNATAAAVQALTALGGHDETVKKAVGWLKSVQNEDGGWSSNPGGAMDGGTDANSTAIVISALTSAGEKPAETKSKAGKSPYEALLSFQLGCTAEPAADRGAFAFQPVDGKLLANADATAAATLAGLGTGTAVVPSGTDTPATPLTCPAAAGADPAAGVAAAAQGAAGHLAEALKKDGHLTAVTPGADQPTADTGNTVDAVIALAAAGHKQSAAGALEWLKANSAEWAKGSPAGLGTLILAAHATGTDPKSFGGTDLVAALNATGPAPQGADTAATEVESEKDEPSGGANLWWIIGAGAAAGVGIGILLSGRRKKNQL</sequence>
<reference evidence="5" key="1">
    <citation type="submission" date="2020-09" db="EMBL/GenBank/DDBJ databases">
        <title>Whole genome shotgun sequence of Streptomyces cinnamonensis NBRC 15873.</title>
        <authorList>
            <person name="Komaki H."/>
            <person name="Tamura T."/>
        </authorList>
    </citation>
    <scope>NUCLEOTIDE SEQUENCE [LARGE SCALE GENOMIC DNA]</scope>
    <source>
        <strain evidence="5">NBRC 15873</strain>
    </source>
</reference>
<keyword evidence="3" id="KW-0732">Signal</keyword>
<dbReference type="CDD" id="cd00688">
    <property type="entry name" value="ISOPREN_C2_like"/>
    <property type="match status" value="1"/>
</dbReference>
<dbReference type="SUPFAM" id="SSF48239">
    <property type="entry name" value="Terpenoid cyclases/Protein prenyltransferases"/>
    <property type="match status" value="1"/>
</dbReference>